<proteinExistence type="predicted"/>
<dbReference type="InterPro" id="IPR004358">
    <property type="entry name" value="Sig_transdc_His_kin-like_C"/>
</dbReference>
<dbReference type="EC" id="2.7.13.3" evidence="3"/>
<keyword evidence="4" id="KW-0597">Phosphoprotein</keyword>
<accession>A0A5C5WE47</accession>
<comment type="catalytic activity">
    <reaction evidence="1">
        <text>ATP + protein L-histidine = ADP + protein N-phospho-L-histidine.</text>
        <dbReference type="EC" id="2.7.13.3"/>
    </reaction>
</comment>
<keyword evidence="9" id="KW-0902">Two-component regulatory system</keyword>
<dbReference type="SMART" id="SM00304">
    <property type="entry name" value="HAMP"/>
    <property type="match status" value="1"/>
</dbReference>
<evidence type="ECO:0000256" key="5">
    <source>
        <dbReference type="ARBA" id="ARBA00022679"/>
    </source>
</evidence>
<keyword evidence="8" id="KW-0067">ATP-binding</keyword>
<dbReference type="Gene3D" id="1.10.287.130">
    <property type="match status" value="1"/>
</dbReference>
<evidence type="ECO:0000259" key="12">
    <source>
        <dbReference type="PROSITE" id="PS50885"/>
    </source>
</evidence>
<feature type="transmembrane region" description="Helical" evidence="10">
    <location>
        <begin position="214"/>
        <end position="236"/>
    </location>
</feature>
<feature type="transmembrane region" description="Helical" evidence="10">
    <location>
        <begin position="15"/>
        <end position="36"/>
    </location>
</feature>
<dbReference type="InterPro" id="IPR036097">
    <property type="entry name" value="HisK_dim/P_sf"/>
</dbReference>
<evidence type="ECO:0000313" key="14">
    <source>
        <dbReference type="Proteomes" id="UP000318995"/>
    </source>
</evidence>
<evidence type="ECO:0000256" key="8">
    <source>
        <dbReference type="ARBA" id="ARBA00022840"/>
    </source>
</evidence>
<dbReference type="Proteomes" id="UP000318995">
    <property type="component" value="Unassembled WGS sequence"/>
</dbReference>
<dbReference type="OrthoDB" id="226486at2"/>
<dbReference type="AlphaFoldDB" id="A0A5C5WE47"/>
<evidence type="ECO:0000256" key="9">
    <source>
        <dbReference type="ARBA" id="ARBA00023012"/>
    </source>
</evidence>
<dbReference type="InterPro" id="IPR005467">
    <property type="entry name" value="His_kinase_dom"/>
</dbReference>
<dbReference type="InterPro" id="IPR036890">
    <property type="entry name" value="HATPase_C_sf"/>
</dbReference>
<evidence type="ECO:0000256" key="3">
    <source>
        <dbReference type="ARBA" id="ARBA00012438"/>
    </source>
</evidence>
<organism evidence="13 14">
    <name type="scientific">Botrimarina hoheduenensis</name>
    <dbReference type="NCBI Taxonomy" id="2528000"/>
    <lineage>
        <taxon>Bacteria</taxon>
        <taxon>Pseudomonadati</taxon>
        <taxon>Planctomycetota</taxon>
        <taxon>Planctomycetia</taxon>
        <taxon>Pirellulales</taxon>
        <taxon>Lacipirellulaceae</taxon>
        <taxon>Botrimarina</taxon>
    </lineage>
</organism>
<gene>
    <name evidence="13" type="primary">zraS_2</name>
    <name evidence="13" type="ORF">Pla111_01040</name>
</gene>
<comment type="caution">
    <text evidence="13">The sequence shown here is derived from an EMBL/GenBank/DDBJ whole genome shotgun (WGS) entry which is preliminary data.</text>
</comment>
<keyword evidence="6" id="KW-0547">Nucleotide-binding</keyword>
<dbReference type="GO" id="GO:0000155">
    <property type="term" value="F:phosphorelay sensor kinase activity"/>
    <property type="evidence" value="ECO:0007669"/>
    <property type="project" value="InterPro"/>
</dbReference>
<keyword evidence="5 13" id="KW-0808">Transferase</keyword>
<dbReference type="SMART" id="SM00387">
    <property type="entry name" value="HATPase_c"/>
    <property type="match status" value="1"/>
</dbReference>
<dbReference type="SUPFAM" id="SSF55874">
    <property type="entry name" value="ATPase domain of HSP90 chaperone/DNA topoisomerase II/histidine kinase"/>
    <property type="match status" value="1"/>
</dbReference>
<dbReference type="InterPro" id="IPR003660">
    <property type="entry name" value="HAMP_dom"/>
</dbReference>
<name>A0A5C5WE47_9BACT</name>
<dbReference type="PANTHER" id="PTHR43065:SF46">
    <property type="entry name" value="C4-DICARBOXYLATE TRANSPORT SENSOR PROTEIN DCTB"/>
    <property type="match status" value="1"/>
</dbReference>
<dbReference type="Pfam" id="PF02518">
    <property type="entry name" value="HATPase_c"/>
    <property type="match status" value="1"/>
</dbReference>
<dbReference type="PROSITE" id="PS50109">
    <property type="entry name" value="HIS_KIN"/>
    <property type="match status" value="1"/>
</dbReference>
<keyword evidence="10" id="KW-0812">Transmembrane</keyword>
<dbReference type="SUPFAM" id="SSF47384">
    <property type="entry name" value="Homodimeric domain of signal transducing histidine kinase"/>
    <property type="match status" value="1"/>
</dbReference>
<protein>
    <recommendedName>
        <fullName evidence="3">histidine kinase</fullName>
        <ecNumber evidence="3">2.7.13.3</ecNumber>
    </recommendedName>
</protein>
<comment type="subcellular location">
    <subcellularLocation>
        <location evidence="2">Membrane</location>
    </subcellularLocation>
</comment>
<dbReference type="InterPro" id="IPR003594">
    <property type="entry name" value="HATPase_dom"/>
</dbReference>
<evidence type="ECO:0000256" key="4">
    <source>
        <dbReference type="ARBA" id="ARBA00022553"/>
    </source>
</evidence>
<evidence type="ECO:0000259" key="11">
    <source>
        <dbReference type="PROSITE" id="PS50109"/>
    </source>
</evidence>
<keyword evidence="10" id="KW-0472">Membrane</keyword>
<dbReference type="CDD" id="cd00082">
    <property type="entry name" value="HisKA"/>
    <property type="match status" value="1"/>
</dbReference>
<evidence type="ECO:0000313" key="13">
    <source>
        <dbReference type="EMBL" id="TWT48341.1"/>
    </source>
</evidence>
<dbReference type="GO" id="GO:0005524">
    <property type="term" value="F:ATP binding"/>
    <property type="evidence" value="ECO:0007669"/>
    <property type="project" value="UniProtKB-KW"/>
</dbReference>
<dbReference type="Gene3D" id="6.10.340.10">
    <property type="match status" value="1"/>
</dbReference>
<evidence type="ECO:0000256" key="6">
    <source>
        <dbReference type="ARBA" id="ARBA00022741"/>
    </source>
</evidence>
<feature type="domain" description="HAMP" evidence="12">
    <location>
        <begin position="238"/>
        <end position="290"/>
    </location>
</feature>
<dbReference type="PRINTS" id="PR00344">
    <property type="entry name" value="BCTRLSENSOR"/>
</dbReference>
<dbReference type="InterPro" id="IPR003661">
    <property type="entry name" value="HisK_dim/P_dom"/>
</dbReference>
<dbReference type="SMART" id="SM00388">
    <property type="entry name" value="HisKA"/>
    <property type="match status" value="1"/>
</dbReference>
<feature type="domain" description="Histidine kinase" evidence="11">
    <location>
        <begin position="318"/>
        <end position="537"/>
    </location>
</feature>
<dbReference type="SUPFAM" id="SSF158472">
    <property type="entry name" value="HAMP domain-like"/>
    <property type="match status" value="1"/>
</dbReference>
<keyword evidence="10" id="KW-1133">Transmembrane helix</keyword>
<sequence>MLTNQSIRVKLRVGVALLAISTVALFSAAMYGLYAYRGLVKSLAERSTELPLANELSQHVANLRVKLGQARERSLLRSRLSHDYHYPDDEARPEHEGPDPLEAVLRGEFHYEFESFKHTLSAYRERLDQNDGGSDRIGDDRQERQTLAQIDATLKRIGAGRLDDTFFLDNGSGETDALQQEIEELRELATQLPGHLHTRLGELRDQVRSQYHGAITLSWVTFVMVLGLLALAVQMFRRTIARPLRLLAEGARKVAADDFGHRIDLRSQDEMGELAEAMNAMMAHFQQTRDELDQQVKARTREVVRSEQLASVGFLAAGVAHEINNPLASIAMCSESLEGRLGALAGDNPSDPEWAIVRRYLEMISKESFRCKEITERLLDYSRMGDSERRPTDLRELTAGVIDMVSHLGKYRDKSVELTPGPSVVAEVNGQELKQVVLNLVTNGLDSLNAGGRVTVQVSRHGSNALVAVTDNGCGMTDEVKQHLFEPFFTRSRGNQGTGLGLSITYRIVQEHGGEIVADSAGPGRGSQFTVTLPATVGAIASAA</sequence>
<dbReference type="PANTHER" id="PTHR43065">
    <property type="entry name" value="SENSOR HISTIDINE KINASE"/>
    <property type="match status" value="1"/>
</dbReference>
<dbReference type="RefSeq" id="WP_146570345.1">
    <property type="nucleotide sequence ID" value="NZ_SJPH01000001.1"/>
</dbReference>
<dbReference type="CDD" id="cd06225">
    <property type="entry name" value="HAMP"/>
    <property type="match status" value="1"/>
</dbReference>
<evidence type="ECO:0000256" key="2">
    <source>
        <dbReference type="ARBA" id="ARBA00004370"/>
    </source>
</evidence>
<dbReference type="PROSITE" id="PS50885">
    <property type="entry name" value="HAMP"/>
    <property type="match status" value="1"/>
</dbReference>
<dbReference type="Gene3D" id="3.30.565.10">
    <property type="entry name" value="Histidine kinase-like ATPase, C-terminal domain"/>
    <property type="match status" value="1"/>
</dbReference>
<evidence type="ECO:0000256" key="7">
    <source>
        <dbReference type="ARBA" id="ARBA00022777"/>
    </source>
</evidence>
<reference evidence="13 14" key="1">
    <citation type="submission" date="2019-02" db="EMBL/GenBank/DDBJ databases">
        <title>Deep-cultivation of Planctomycetes and their phenomic and genomic characterization uncovers novel biology.</title>
        <authorList>
            <person name="Wiegand S."/>
            <person name="Jogler M."/>
            <person name="Boedeker C."/>
            <person name="Pinto D."/>
            <person name="Vollmers J."/>
            <person name="Rivas-Marin E."/>
            <person name="Kohn T."/>
            <person name="Peeters S.H."/>
            <person name="Heuer A."/>
            <person name="Rast P."/>
            <person name="Oberbeckmann S."/>
            <person name="Bunk B."/>
            <person name="Jeske O."/>
            <person name="Meyerdierks A."/>
            <person name="Storesund J.E."/>
            <person name="Kallscheuer N."/>
            <person name="Luecker S."/>
            <person name="Lage O.M."/>
            <person name="Pohl T."/>
            <person name="Merkel B.J."/>
            <person name="Hornburger P."/>
            <person name="Mueller R.-W."/>
            <person name="Bruemmer F."/>
            <person name="Labrenz M."/>
            <person name="Spormann A.M."/>
            <person name="Op Den Camp H."/>
            <person name="Overmann J."/>
            <person name="Amann R."/>
            <person name="Jetten M.S.M."/>
            <person name="Mascher T."/>
            <person name="Medema M.H."/>
            <person name="Devos D.P."/>
            <person name="Kaster A.-K."/>
            <person name="Ovreas L."/>
            <person name="Rohde M."/>
            <person name="Galperin M.Y."/>
            <person name="Jogler C."/>
        </authorList>
    </citation>
    <scope>NUCLEOTIDE SEQUENCE [LARGE SCALE GENOMIC DNA]</scope>
    <source>
        <strain evidence="13 14">Pla111</strain>
    </source>
</reference>
<dbReference type="EMBL" id="SJPH01000001">
    <property type="protein sequence ID" value="TWT48341.1"/>
    <property type="molecule type" value="Genomic_DNA"/>
</dbReference>
<evidence type="ECO:0000256" key="10">
    <source>
        <dbReference type="SAM" id="Phobius"/>
    </source>
</evidence>
<evidence type="ECO:0000256" key="1">
    <source>
        <dbReference type="ARBA" id="ARBA00000085"/>
    </source>
</evidence>
<keyword evidence="7" id="KW-0418">Kinase</keyword>
<dbReference type="Pfam" id="PF00672">
    <property type="entry name" value="HAMP"/>
    <property type="match status" value="1"/>
</dbReference>
<dbReference type="Pfam" id="PF00512">
    <property type="entry name" value="HisKA"/>
    <property type="match status" value="1"/>
</dbReference>
<dbReference type="GO" id="GO:0016020">
    <property type="term" value="C:membrane"/>
    <property type="evidence" value="ECO:0007669"/>
    <property type="project" value="UniProtKB-SubCell"/>
</dbReference>
<keyword evidence="14" id="KW-1185">Reference proteome</keyword>